<reference evidence="2" key="1">
    <citation type="journal article" date="2017" name="Nat. Ecol. Evol.">
        <title>Genome expansion and lineage-specific genetic innovations in the forest pathogenic fungi Armillaria.</title>
        <authorList>
            <person name="Sipos G."/>
            <person name="Prasanna A.N."/>
            <person name="Walter M.C."/>
            <person name="O'Connor E."/>
            <person name="Balint B."/>
            <person name="Krizsan K."/>
            <person name="Kiss B."/>
            <person name="Hess J."/>
            <person name="Varga T."/>
            <person name="Slot J."/>
            <person name="Riley R."/>
            <person name="Boka B."/>
            <person name="Rigling D."/>
            <person name="Barry K."/>
            <person name="Lee J."/>
            <person name="Mihaltcheva S."/>
            <person name="LaButti K."/>
            <person name="Lipzen A."/>
            <person name="Waldron R."/>
            <person name="Moloney N.M."/>
            <person name="Sperisen C."/>
            <person name="Kredics L."/>
            <person name="Vagvoelgyi C."/>
            <person name="Patrignani A."/>
            <person name="Fitzpatrick D."/>
            <person name="Nagy I."/>
            <person name="Doyle S."/>
            <person name="Anderson J.B."/>
            <person name="Grigoriev I.V."/>
            <person name="Gueldener U."/>
            <person name="Muensterkoetter M."/>
            <person name="Nagy L.G."/>
        </authorList>
    </citation>
    <scope>NUCLEOTIDE SEQUENCE [LARGE SCALE GENOMIC DNA]</scope>
    <source>
        <strain evidence="2">C18/9</strain>
    </source>
</reference>
<evidence type="ECO:0000313" key="1">
    <source>
        <dbReference type="EMBL" id="SJL10963.1"/>
    </source>
</evidence>
<dbReference type="Proteomes" id="UP000219338">
    <property type="component" value="Unassembled WGS sequence"/>
</dbReference>
<evidence type="ECO:0000313" key="2">
    <source>
        <dbReference type="Proteomes" id="UP000219338"/>
    </source>
</evidence>
<dbReference type="EMBL" id="FUEG01000013">
    <property type="protein sequence ID" value="SJL10963.1"/>
    <property type="molecule type" value="Genomic_DNA"/>
</dbReference>
<accession>A0A284RQD0</accession>
<organism evidence="1 2">
    <name type="scientific">Armillaria ostoyae</name>
    <name type="common">Armillaria root rot fungus</name>
    <dbReference type="NCBI Taxonomy" id="47428"/>
    <lineage>
        <taxon>Eukaryota</taxon>
        <taxon>Fungi</taxon>
        <taxon>Dikarya</taxon>
        <taxon>Basidiomycota</taxon>
        <taxon>Agaricomycotina</taxon>
        <taxon>Agaricomycetes</taxon>
        <taxon>Agaricomycetidae</taxon>
        <taxon>Agaricales</taxon>
        <taxon>Marasmiineae</taxon>
        <taxon>Physalacriaceae</taxon>
        <taxon>Armillaria</taxon>
    </lineage>
</organism>
<name>A0A284RQD0_ARMOS</name>
<dbReference type="AlphaFoldDB" id="A0A284RQD0"/>
<gene>
    <name evidence="1" type="ORF">ARMOST_14359</name>
</gene>
<sequence length="88" mass="9835">MPLRTGMTTLHRNSWQAHSIVNANLVEQGLPVQDRESLLVDESSGGRRTRPMALKRSCLNAEIMRCISTLLQGKYPDVPQPAFLTISM</sequence>
<keyword evidence="2" id="KW-1185">Reference proteome</keyword>
<proteinExistence type="predicted"/>
<protein>
    <submittedName>
        <fullName evidence="1">Uncharacterized protein</fullName>
    </submittedName>
</protein>